<gene>
    <name evidence="1" type="ORF">WN944_006633</name>
</gene>
<organism evidence="1 2">
    <name type="scientific">Citrus x changshan-huyou</name>
    <dbReference type="NCBI Taxonomy" id="2935761"/>
    <lineage>
        <taxon>Eukaryota</taxon>
        <taxon>Viridiplantae</taxon>
        <taxon>Streptophyta</taxon>
        <taxon>Embryophyta</taxon>
        <taxon>Tracheophyta</taxon>
        <taxon>Spermatophyta</taxon>
        <taxon>Magnoliopsida</taxon>
        <taxon>eudicotyledons</taxon>
        <taxon>Gunneridae</taxon>
        <taxon>Pentapetalae</taxon>
        <taxon>rosids</taxon>
        <taxon>malvids</taxon>
        <taxon>Sapindales</taxon>
        <taxon>Rutaceae</taxon>
        <taxon>Aurantioideae</taxon>
        <taxon>Citrus</taxon>
    </lineage>
</organism>
<name>A0AAP0QXC8_9ROSI</name>
<dbReference type="Pfam" id="PF03004">
    <property type="entry name" value="Transposase_24"/>
    <property type="match status" value="1"/>
</dbReference>
<accession>A0AAP0QXC8</accession>
<dbReference type="Proteomes" id="UP001428341">
    <property type="component" value="Unassembled WGS sequence"/>
</dbReference>
<dbReference type="EMBL" id="JBCGBO010000003">
    <property type="protein sequence ID" value="KAK9214637.1"/>
    <property type="molecule type" value="Genomic_DNA"/>
</dbReference>
<proteinExistence type="predicted"/>
<evidence type="ECO:0000313" key="2">
    <source>
        <dbReference type="Proteomes" id="UP001428341"/>
    </source>
</evidence>
<reference evidence="1 2" key="1">
    <citation type="submission" date="2024-05" db="EMBL/GenBank/DDBJ databases">
        <title>Haplotype-resolved chromosome-level genome assembly of Huyou (Citrus changshanensis).</title>
        <authorList>
            <person name="Miao C."/>
            <person name="Chen W."/>
            <person name="Wu Y."/>
            <person name="Wang L."/>
            <person name="Zhao S."/>
            <person name="Grierson D."/>
            <person name="Xu C."/>
            <person name="Chen K."/>
        </authorList>
    </citation>
    <scope>NUCLEOTIDE SEQUENCE [LARGE SCALE GENOMIC DNA]</scope>
    <source>
        <strain evidence="1">01-14</strain>
        <tissue evidence="1">Leaf</tissue>
    </source>
</reference>
<comment type="caution">
    <text evidence="1">The sequence shown here is derived from an EMBL/GenBank/DDBJ whole genome shotgun (WGS) entry which is preliminary data.</text>
</comment>
<protein>
    <submittedName>
        <fullName evidence="1">Uncharacterized protein</fullName>
    </submittedName>
</protein>
<keyword evidence="2" id="KW-1185">Reference proteome</keyword>
<evidence type="ECO:0000313" key="1">
    <source>
        <dbReference type="EMBL" id="KAK9214637.1"/>
    </source>
</evidence>
<dbReference type="AlphaFoldDB" id="A0AAP0QXC8"/>
<sequence length="134" mass="15261">MFNKGNRSLKCTTHTTDESGVEPDPIECFRKFHVKSNGDWASDHAKELHENMESLYQSEGAEKSSLAIYHQVMGPSKKCRVVGRGGVGMQPNDVYCSLDEGSHKDIHVIPRRELKLKVEKMEEELRDLDKSEAW</sequence>
<dbReference type="InterPro" id="IPR004252">
    <property type="entry name" value="Probable_transposase_24"/>
</dbReference>